<dbReference type="InterPro" id="IPR009057">
    <property type="entry name" value="Homeodomain-like_sf"/>
</dbReference>
<reference evidence="4 5" key="1">
    <citation type="submission" date="2019-09" db="EMBL/GenBank/DDBJ databases">
        <authorList>
            <person name="Wang X."/>
        </authorList>
    </citation>
    <scope>NUCLEOTIDE SEQUENCE [LARGE SCALE GENOMIC DNA]</scope>
    <source>
        <strain evidence="4 5">CICC 11023</strain>
    </source>
</reference>
<dbReference type="OrthoDB" id="4538622at2"/>
<dbReference type="Gene3D" id="1.10.357.10">
    <property type="entry name" value="Tetracycline Repressor, domain 2"/>
    <property type="match status" value="1"/>
</dbReference>
<feature type="domain" description="HTH tetR-type" evidence="3">
    <location>
        <begin position="16"/>
        <end position="76"/>
    </location>
</feature>
<dbReference type="EMBL" id="VXLC01000015">
    <property type="protein sequence ID" value="KAA8885529.1"/>
    <property type="molecule type" value="Genomic_DNA"/>
</dbReference>
<keyword evidence="5" id="KW-1185">Reference proteome</keyword>
<proteinExistence type="predicted"/>
<feature type="DNA-binding region" description="H-T-H motif" evidence="2">
    <location>
        <begin position="39"/>
        <end position="58"/>
    </location>
</feature>
<dbReference type="RefSeq" id="WP_150405087.1">
    <property type="nucleotide sequence ID" value="NZ_VXLC01000015.1"/>
</dbReference>
<evidence type="ECO:0000313" key="4">
    <source>
        <dbReference type="EMBL" id="KAA8885529.1"/>
    </source>
</evidence>
<comment type="caution">
    <text evidence="4">The sequence shown here is derived from an EMBL/GenBank/DDBJ whole genome shotgun (WGS) entry which is preliminary data.</text>
</comment>
<dbReference type="Pfam" id="PF00440">
    <property type="entry name" value="TetR_N"/>
    <property type="match status" value="1"/>
</dbReference>
<dbReference type="PANTHER" id="PTHR30055">
    <property type="entry name" value="HTH-TYPE TRANSCRIPTIONAL REGULATOR RUTR"/>
    <property type="match status" value="1"/>
</dbReference>
<organism evidence="4 5">
    <name type="scientific">Nocardia colli</name>
    <dbReference type="NCBI Taxonomy" id="2545717"/>
    <lineage>
        <taxon>Bacteria</taxon>
        <taxon>Bacillati</taxon>
        <taxon>Actinomycetota</taxon>
        <taxon>Actinomycetes</taxon>
        <taxon>Mycobacteriales</taxon>
        <taxon>Nocardiaceae</taxon>
        <taxon>Nocardia</taxon>
    </lineage>
</organism>
<dbReference type="SUPFAM" id="SSF46689">
    <property type="entry name" value="Homeodomain-like"/>
    <property type="match status" value="1"/>
</dbReference>
<dbReference type="InterPro" id="IPR001647">
    <property type="entry name" value="HTH_TetR"/>
</dbReference>
<protein>
    <submittedName>
        <fullName evidence="4">TetR/AcrR family transcriptional regulator</fullName>
    </submittedName>
</protein>
<dbReference type="GO" id="GO:0000976">
    <property type="term" value="F:transcription cis-regulatory region binding"/>
    <property type="evidence" value="ECO:0007669"/>
    <property type="project" value="TreeGrafter"/>
</dbReference>
<dbReference type="PRINTS" id="PR00455">
    <property type="entry name" value="HTHTETR"/>
</dbReference>
<sequence>MGRTEGRQHSDAARSQQTRDRILRAAVDCLIEDGYAATSIGAVQARADVSRGALLHQYPSKAQLLVDAVRHLSDQQMREVDASAKTAAPDPDWTAVLWRSFATPLFGAVLELWVAARTDEELRSALLRHQRELHGNIRASILAQVAEPVPSNFDTIFEMTLTYFRGLALTTILSTKHRDKLLDDWRAIISTGSAE</sequence>
<dbReference type="PROSITE" id="PS50977">
    <property type="entry name" value="HTH_TETR_2"/>
    <property type="match status" value="1"/>
</dbReference>
<evidence type="ECO:0000313" key="5">
    <source>
        <dbReference type="Proteomes" id="UP000323876"/>
    </source>
</evidence>
<name>A0A5N0EAN2_9NOCA</name>
<dbReference type="GO" id="GO:0003700">
    <property type="term" value="F:DNA-binding transcription factor activity"/>
    <property type="evidence" value="ECO:0007669"/>
    <property type="project" value="TreeGrafter"/>
</dbReference>
<dbReference type="PANTHER" id="PTHR30055:SF226">
    <property type="entry name" value="HTH-TYPE TRANSCRIPTIONAL REGULATOR PKSA"/>
    <property type="match status" value="1"/>
</dbReference>
<evidence type="ECO:0000259" key="3">
    <source>
        <dbReference type="PROSITE" id="PS50977"/>
    </source>
</evidence>
<dbReference type="Proteomes" id="UP000323876">
    <property type="component" value="Unassembled WGS sequence"/>
</dbReference>
<evidence type="ECO:0000256" key="1">
    <source>
        <dbReference type="ARBA" id="ARBA00023125"/>
    </source>
</evidence>
<gene>
    <name evidence="4" type="ORF">F3087_28255</name>
</gene>
<dbReference type="AlphaFoldDB" id="A0A5N0EAN2"/>
<keyword evidence="1 2" id="KW-0238">DNA-binding</keyword>
<dbReference type="InterPro" id="IPR050109">
    <property type="entry name" value="HTH-type_TetR-like_transc_reg"/>
</dbReference>
<accession>A0A5N0EAN2</accession>
<evidence type="ECO:0000256" key="2">
    <source>
        <dbReference type="PROSITE-ProRule" id="PRU00335"/>
    </source>
</evidence>